<comment type="subcellular location">
    <subcellularLocation>
        <location evidence="1">Cell outer membrane</location>
    </subcellularLocation>
</comment>
<comment type="caution">
    <text evidence="6">The sequence shown here is derived from an EMBL/GenBank/DDBJ whole genome shotgun (WGS) entry which is preliminary data.</text>
</comment>
<dbReference type="InterPro" id="IPR050330">
    <property type="entry name" value="Bact_OuterMem_StrucFunc"/>
</dbReference>
<dbReference type="Gene3D" id="3.40.1520.20">
    <property type="match status" value="1"/>
</dbReference>
<accession>A0A4R6B202</accession>
<dbReference type="PROSITE" id="PS51123">
    <property type="entry name" value="OMPA_2"/>
    <property type="match status" value="1"/>
</dbReference>
<dbReference type="PANTHER" id="PTHR30329">
    <property type="entry name" value="STATOR ELEMENT OF FLAGELLAR MOTOR COMPLEX"/>
    <property type="match status" value="1"/>
</dbReference>
<dbReference type="Pfam" id="PF00691">
    <property type="entry name" value="OmpA"/>
    <property type="match status" value="1"/>
</dbReference>
<evidence type="ECO:0000256" key="4">
    <source>
        <dbReference type="SAM" id="MobiDB-lite"/>
    </source>
</evidence>
<evidence type="ECO:0000256" key="1">
    <source>
        <dbReference type="ARBA" id="ARBA00004442"/>
    </source>
</evidence>
<dbReference type="SUPFAM" id="SSF103088">
    <property type="entry name" value="OmpA-like"/>
    <property type="match status" value="1"/>
</dbReference>
<dbReference type="PRINTS" id="PR01021">
    <property type="entry name" value="OMPADOMAIN"/>
</dbReference>
<dbReference type="AlphaFoldDB" id="A0A4R6B202"/>
<dbReference type="Gene3D" id="3.30.1330.60">
    <property type="entry name" value="OmpA-like domain"/>
    <property type="match status" value="1"/>
</dbReference>
<protein>
    <recommendedName>
        <fullName evidence="5">OmpA-like domain-containing protein</fullName>
    </recommendedName>
</protein>
<feature type="region of interest" description="Disordered" evidence="4">
    <location>
        <begin position="349"/>
        <end position="372"/>
    </location>
</feature>
<dbReference type="Proteomes" id="UP000294562">
    <property type="component" value="Unassembled WGS sequence"/>
</dbReference>
<dbReference type="InterPro" id="IPR036737">
    <property type="entry name" value="OmpA-like_sf"/>
</dbReference>
<proteinExistence type="predicted"/>
<evidence type="ECO:0000313" key="7">
    <source>
        <dbReference type="Proteomes" id="UP000294562"/>
    </source>
</evidence>
<keyword evidence="2 3" id="KW-0472">Membrane</keyword>
<evidence type="ECO:0000256" key="2">
    <source>
        <dbReference type="ARBA" id="ARBA00023136"/>
    </source>
</evidence>
<dbReference type="PANTHER" id="PTHR30329:SF20">
    <property type="entry name" value="EXPORTED PROTEIN"/>
    <property type="match status" value="1"/>
</dbReference>
<dbReference type="CDD" id="cd07185">
    <property type="entry name" value="OmpA_C-like"/>
    <property type="match status" value="1"/>
</dbReference>
<sequence>MRSTLQPVLRLLALGAGAGASVWVAMTAADLIEVQNRDAIAAALLRDGFRWAVVDTDGLTATLSGTAPDETARFRALRSASDEINPANIRDAMTVAPPRDVPMPDYRLEFLRAGNKVTTLGLLPGGLDAEDALLAAIADATVGLEVSSLVTASADAAPDGWSGGISTAIEATQSLPEARVVLTPGRLSVKGRTTDRATATTLEAALRDSLPDDIELALDLRIPLPTLSPFVTRLRVAGGAATFDACAASSPAGAARIKAAAVTAGLAPDSAPCTLAHGAPDAAWDRVAVDAITALHGLGSGAVTLSDLTVTLSPDAASSPSAIDAARARLEAALPDGYRLVVMVPSGTDGGPASSSAAPNFSATRSPEGQIQVRGPLPDAQAETMVDSFADARFPADSLTIALRRRSDLPEGWSLRVLAGLEAFSALESGRLSVTPAMIMLSGTTGTQGLSSTLAGRLTTALGPSAAIKLDITYREQLDPVAALPTAEECLAQVRAIQERDKITFGPGSIELDTTALSIVRRIGRVLRDCEGIAMEVGGHTDSQGRAEMNQSLSQARADAVLNALIAERVSSKSLTSVGYGEDNPVADNDTADGREANRRIDFQLQFPLLGPPAPIVEDAAASADPEIETQASEETSDGQD</sequence>
<dbReference type="RefSeq" id="WP_133341759.1">
    <property type="nucleotide sequence ID" value="NZ_SMZO01000007.1"/>
</dbReference>
<dbReference type="GO" id="GO:0009279">
    <property type="term" value="C:cell outer membrane"/>
    <property type="evidence" value="ECO:0007669"/>
    <property type="project" value="UniProtKB-SubCell"/>
</dbReference>
<organism evidence="6 7">
    <name type="scientific">Meridianimarinicoccus aquatilis</name>
    <dbReference type="NCBI Taxonomy" id="2552766"/>
    <lineage>
        <taxon>Bacteria</taxon>
        <taxon>Pseudomonadati</taxon>
        <taxon>Pseudomonadota</taxon>
        <taxon>Alphaproteobacteria</taxon>
        <taxon>Rhodobacterales</taxon>
        <taxon>Paracoccaceae</taxon>
        <taxon>Meridianimarinicoccus</taxon>
    </lineage>
</organism>
<evidence type="ECO:0000256" key="3">
    <source>
        <dbReference type="PROSITE-ProRule" id="PRU00473"/>
    </source>
</evidence>
<name>A0A4R6B202_9RHOB</name>
<feature type="compositionally biased region" description="Low complexity" evidence="4">
    <location>
        <begin position="349"/>
        <end position="359"/>
    </location>
</feature>
<feature type="region of interest" description="Disordered" evidence="4">
    <location>
        <begin position="610"/>
        <end position="641"/>
    </location>
</feature>
<gene>
    <name evidence="6" type="ORF">E2L05_04835</name>
</gene>
<evidence type="ECO:0000313" key="6">
    <source>
        <dbReference type="EMBL" id="TDL90610.1"/>
    </source>
</evidence>
<dbReference type="InterPro" id="IPR006665">
    <property type="entry name" value="OmpA-like"/>
</dbReference>
<reference evidence="6 7" key="1">
    <citation type="submission" date="2019-03" db="EMBL/GenBank/DDBJ databases">
        <title>Rhodobacteraceae bacterium SM1902, a new member of the family Rhodobacteraceae isolated from Yantai.</title>
        <authorList>
            <person name="Sun Y."/>
        </authorList>
    </citation>
    <scope>NUCLEOTIDE SEQUENCE [LARGE SCALE GENOMIC DNA]</scope>
    <source>
        <strain evidence="6 7">SM1902</strain>
    </source>
</reference>
<dbReference type="OrthoDB" id="5525824at2"/>
<dbReference type="EMBL" id="SMZO01000007">
    <property type="protein sequence ID" value="TDL90610.1"/>
    <property type="molecule type" value="Genomic_DNA"/>
</dbReference>
<dbReference type="InterPro" id="IPR006664">
    <property type="entry name" value="OMP_bac"/>
</dbReference>
<keyword evidence="7" id="KW-1185">Reference proteome</keyword>
<feature type="domain" description="OmpA-like" evidence="5">
    <location>
        <begin position="492"/>
        <end position="609"/>
    </location>
</feature>
<evidence type="ECO:0000259" key="5">
    <source>
        <dbReference type="PROSITE" id="PS51123"/>
    </source>
</evidence>